<reference evidence="2" key="1">
    <citation type="journal article" date="2016" name="Sci. Rep.">
        <title>Molecular characterization of firefly nuptial gifts: a multi-omics approach sheds light on postcopulatory sexual selection.</title>
        <authorList>
            <person name="Al-Wathiqui N."/>
            <person name="Fallon T.R."/>
            <person name="South A."/>
            <person name="Weng J.K."/>
            <person name="Lewis S.M."/>
        </authorList>
    </citation>
    <scope>NUCLEOTIDE SEQUENCE</scope>
</reference>
<dbReference type="GO" id="GO:0004222">
    <property type="term" value="F:metalloendopeptidase activity"/>
    <property type="evidence" value="ECO:0007669"/>
    <property type="project" value="InterPro"/>
</dbReference>
<dbReference type="GO" id="GO:0005886">
    <property type="term" value="C:plasma membrane"/>
    <property type="evidence" value="ECO:0007669"/>
    <property type="project" value="TreeGrafter"/>
</dbReference>
<dbReference type="Gene3D" id="3.40.390.10">
    <property type="entry name" value="Collagenase (Catalytic Domain)"/>
    <property type="match status" value="1"/>
</dbReference>
<sequence length="238" mass="27431">MYEAEVKRLVLPLNQINWIGNAGRVLYVNAYYHYPTNSIELNAGRLQSIFVNNDRPRYINYGAIGYIIAHEITHAFGVEGSNLDKDGNFVDWWVPSTKEKFITKVQCMIDQYGNYSVPELGLNLNGFRTIEENIADNGGARHAYLGYNEWVRRNGKEPLLPALNYTDRQLFWISAANGWCANEIPSSMKRQIHNNQHLPFKFRINVPLSNTDYFAKDFNCRIGSNMNPVSKCEVWRSL</sequence>
<dbReference type="CDD" id="cd08662">
    <property type="entry name" value="M13"/>
    <property type="match status" value="1"/>
</dbReference>
<dbReference type="InterPro" id="IPR042089">
    <property type="entry name" value="Peptidase_M13_dom_2"/>
</dbReference>
<dbReference type="PROSITE" id="PS51885">
    <property type="entry name" value="NEPRILYSIN"/>
    <property type="match status" value="1"/>
</dbReference>
<dbReference type="SUPFAM" id="SSF55486">
    <property type="entry name" value="Metalloproteases ('zincins'), catalytic domain"/>
    <property type="match status" value="1"/>
</dbReference>
<feature type="domain" description="Peptidase M13 C-terminal" evidence="1">
    <location>
        <begin position="29"/>
        <end position="234"/>
    </location>
</feature>
<dbReference type="EMBL" id="GEZM01033945">
    <property type="protein sequence ID" value="JAV84020.1"/>
    <property type="molecule type" value="Transcribed_RNA"/>
</dbReference>
<dbReference type="AlphaFoldDB" id="A0A1Y1MH98"/>
<dbReference type="InterPro" id="IPR018497">
    <property type="entry name" value="Peptidase_M13_C"/>
</dbReference>
<name>A0A1Y1MH98_PHOPY</name>
<dbReference type="Gene3D" id="1.10.1380.10">
    <property type="entry name" value="Neutral endopeptidase , domain2"/>
    <property type="match status" value="1"/>
</dbReference>
<accession>A0A1Y1MH98</accession>
<protein>
    <recommendedName>
        <fullName evidence="1">Peptidase M13 C-terminal domain-containing protein</fullName>
    </recommendedName>
</protein>
<dbReference type="GO" id="GO:0016485">
    <property type="term" value="P:protein processing"/>
    <property type="evidence" value="ECO:0007669"/>
    <property type="project" value="TreeGrafter"/>
</dbReference>
<dbReference type="InterPro" id="IPR024079">
    <property type="entry name" value="MetalloPept_cat_dom_sf"/>
</dbReference>
<dbReference type="PRINTS" id="PR00786">
    <property type="entry name" value="NEPRILYSIN"/>
</dbReference>
<evidence type="ECO:0000313" key="2">
    <source>
        <dbReference type="EMBL" id="JAV84020.1"/>
    </source>
</evidence>
<dbReference type="PANTHER" id="PTHR11733:SF224">
    <property type="entry name" value="NEPRILYSIN-2"/>
    <property type="match status" value="1"/>
</dbReference>
<dbReference type="InterPro" id="IPR000718">
    <property type="entry name" value="Peptidase_M13"/>
</dbReference>
<proteinExistence type="predicted"/>
<dbReference type="Pfam" id="PF01431">
    <property type="entry name" value="Peptidase_M13"/>
    <property type="match status" value="1"/>
</dbReference>
<organism evidence="2">
    <name type="scientific">Photinus pyralis</name>
    <name type="common">Common eastern firefly</name>
    <name type="synonym">Lampyris pyralis</name>
    <dbReference type="NCBI Taxonomy" id="7054"/>
    <lineage>
        <taxon>Eukaryota</taxon>
        <taxon>Metazoa</taxon>
        <taxon>Ecdysozoa</taxon>
        <taxon>Arthropoda</taxon>
        <taxon>Hexapoda</taxon>
        <taxon>Insecta</taxon>
        <taxon>Pterygota</taxon>
        <taxon>Neoptera</taxon>
        <taxon>Endopterygota</taxon>
        <taxon>Coleoptera</taxon>
        <taxon>Polyphaga</taxon>
        <taxon>Elateriformia</taxon>
        <taxon>Elateroidea</taxon>
        <taxon>Lampyridae</taxon>
        <taxon>Lampyrinae</taxon>
        <taxon>Photinus</taxon>
    </lineage>
</organism>
<dbReference type="PANTHER" id="PTHR11733">
    <property type="entry name" value="ZINC METALLOPROTEASE FAMILY M13 NEPRILYSIN-RELATED"/>
    <property type="match status" value="1"/>
</dbReference>
<evidence type="ECO:0000259" key="1">
    <source>
        <dbReference type="Pfam" id="PF01431"/>
    </source>
</evidence>